<dbReference type="AlphaFoldDB" id="A0A9W8I5L4"/>
<dbReference type="GO" id="GO:0032511">
    <property type="term" value="P:late endosome to vacuole transport via multivesicular body sorting pathway"/>
    <property type="evidence" value="ECO:0007669"/>
    <property type="project" value="InterPro"/>
</dbReference>
<dbReference type="InterPro" id="IPR023175">
    <property type="entry name" value="Vta1/CALS_N_sf"/>
</dbReference>
<evidence type="ECO:0000259" key="10">
    <source>
        <dbReference type="Pfam" id="PF04652"/>
    </source>
</evidence>
<sequence>MAEPMSVPEELRHIQPYIQRSQELGKFDPVVSYFCKYYAARQAITQENNSESAQSFLLHLLDELEHEKAQLQGNESMRDDAAASEHCTSFGLRVFSGADREDREGIATKETAKNFVVASQLLQILAAFGEIPEKIANIVKYSKWRAVVILRAIREGRQPEPPEETEKLTEQNQELSGQEVQQPEQRQEAPQNDFASWPSPPPQPSAAAVQYQEQSPQQHQTSYQPISSPQPPMQPGASIPPPQGPILPPPQHTAQPPQMYGPPPQAFSSPPPQHSASPLNYPNHQQQQPIAPNGGPQQHMDPLPSVPPNRVYTGTPSSATSTPDPRRPGAATFIPVPAANLPPVNAPDSGSSELMLDPTDAKAAQKHARWAISALEYDDVNTAIENLQKAINVLRPYSNSQPR</sequence>
<dbReference type="InterPro" id="IPR039431">
    <property type="entry name" value="Vta1/CALS_N"/>
</dbReference>
<feature type="region of interest" description="Disordered" evidence="9">
    <location>
        <begin position="158"/>
        <end position="360"/>
    </location>
</feature>
<feature type="compositionally biased region" description="Polar residues" evidence="9">
    <location>
        <begin position="280"/>
        <end position="290"/>
    </location>
</feature>
<feature type="compositionally biased region" description="Polar residues" evidence="9">
    <location>
        <begin position="312"/>
        <end position="323"/>
    </location>
</feature>
<comment type="caution">
    <text evidence="12">The sequence shown here is derived from an EMBL/GenBank/DDBJ whole genome shotgun (WGS) entry which is preliminary data.</text>
</comment>
<reference evidence="12" key="1">
    <citation type="submission" date="2022-07" db="EMBL/GenBank/DDBJ databases">
        <title>Phylogenomic reconstructions and comparative analyses of Kickxellomycotina fungi.</title>
        <authorList>
            <person name="Reynolds N.K."/>
            <person name="Stajich J.E."/>
            <person name="Barry K."/>
            <person name="Grigoriev I.V."/>
            <person name="Crous P."/>
            <person name="Smith M.E."/>
        </authorList>
    </citation>
    <scope>NUCLEOTIDE SEQUENCE</scope>
    <source>
        <strain evidence="12">NRRL 1565</strain>
    </source>
</reference>
<evidence type="ECO:0000313" key="12">
    <source>
        <dbReference type="EMBL" id="KAJ2808602.1"/>
    </source>
</evidence>
<feature type="compositionally biased region" description="Polar residues" evidence="9">
    <location>
        <begin position="211"/>
        <end position="221"/>
    </location>
</feature>
<feature type="compositionally biased region" description="Low complexity" evidence="9">
    <location>
        <begin position="335"/>
        <end position="347"/>
    </location>
</feature>
<feature type="compositionally biased region" description="Basic and acidic residues" evidence="9">
    <location>
        <begin position="158"/>
        <end position="169"/>
    </location>
</feature>
<keyword evidence="13" id="KW-1185">Reference proteome</keyword>
<dbReference type="InterPro" id="IPR041212">
    <property type="entry name" value="Vta1_C"/>
</dbReference>
<keyword evidence="6" id="KW-0967">Endosome</keyword>
<evidence type="ECO:0000313" key="13">
    <source>
        <dbReference type="Proteomes" id="UP001140094"/>
    </source>
</evidence>
<evidence type="ECO:0000256" key="6">
    <source>
        <dbReference type="ARBA" id="ARBA00022753"/>
    </source>
</evidence>
<accession>A0A9W8I5L4</accession>
<dbReference type="InterPro" id="IPR044538">
    <property type="entry name" value="Vta1-like"/>
</dbReference>
<organism evidence="12 13">
    <name type="scientific">Coemansia guatemalensis</name>
    <dbReference type="NCBI Taxonomy" id="2761395"/>
    <lineage>
        <taxon>Eukaryota</taxon>
        <taxon>Fungi</taxon>
        <taxon>Fungi incertae sedis</taxon>
        <taxon>Zoopagomycota</taxon>
        <taxon>Kickxellomycotina</taxon>
        <taxon>Kickxellomycetes</taxon>
        <taxon>Kickxellales</taxon>
        <taxon>Kickxellaceae</taxon>
        <taxon>Coemansia</taxon>
    </lineage>
</organism>
<evidence type="ECO:0000259" key="11">
    <source>
        <dbReference type="Pfam" id="PF18097"/>
    </source>
</evidence>
<dbReference type="PANTHER" id="PTHR46009:SF1">
    <property type="entry name" value="VACUOLAR PROTEIN SORTING-ASSOCIATED PROTEIN VTA1 HOMOLOG"/>
    <property type="match status" value="1"/>
</dbReference>
<evidence type="ECO:0000256" key="5">
    <source>
        <dbReference type="ARBA" id="ARBA00022490"/>
    </source>
</evidence>
<feature type="domain" description="Vta1/callose synthase N-terminal" evidence="10">
    <location>
        <begin position="14"/>
        <end position="155"/>
    </location>
</feature>
<dbReference type="PANTHER" id="PTHR46009">
    <property type="entry name" value="VACUOLAR PROTEIN SORTING-ASSOCIATED PROTEIN VTA1 HOMOLOG"/>
    <property type="match status" value="1"/>
</dbReference>
<gene>
    <name evidence="12" type="ORF">H4R20_000785</name>
</gene>
<dbReference type="Pfam" id="PF04652">
    <property type="entry name" value="Vta1"/>
    <property type="match status" value="1"/>
</dbReference>
<dbReference type="Gene3D" id="1.20.5.420">
    <property type="entry name" value="Immunoglobulin FC, subunit C"/>
    <property type="match status" value="1"/>
</dbReference>
<feature type="compositionally biased region" description="Pro residues" evidence="9">
    <location>
        <begin position="228"/>
        <end position="251"/>
    </location>
</feature>
<comment type="similarity">
    <text evidence="3">Belongs to the VTA1 family.</text>
</comment>
<comment type="subcellular location">
    <subcellularLocation>
        <location evidence="2">Cytoplasm</location>
    </subcellularLocation>
    <subcellularLocation>
        <location evidence="1">Endosome membrane</location>
        <topology evidence="1">Peripheral membrane protein</topology>
    </subcellularLocation>
</comment>
<feature type="compositionally biased region" description="Pro residues" evidence="9">
    <location>
        <begin position="259"/>
        <end position="273"/>
    </location>
</feature>
<dbReference type="OrthoDB" id="391137at2759"/>
<feature type="compositionally biased region" description="Polar residues" evidence="9">
    <location>
        <begin position="170"/>
        <end position="194"/>
    </location>
</feature>
<dbReference type="GO" id="GO:0005771">
    <property type="term" value="C:multivesicular body"/>
    <property type="evidence" value="ECO:0007669"/>
    <property type="project" value="TreeGrafter"/>
</dbReference>
<dbReference type="Proteomes" id="UP001140094">
    <property type="component" value="Unassembled WGS sequence"/>
</dbReference>
<name>A0A9W8I5L4_9FUNG</name>
<evidence type="ECO:0000256" key="3">
    <source>
        <dbReference type="ARBA" id="ARBA00007895"/>
    </source>
</evidence>
<evidence type="ECO:0000256" key="9">
    <source>
        <dbReference type="SAM" id="MobiDB-lite"/>
    </source>
</evidence>
<evidence type="ECO:0000256" key="7">
    <source>
        <dbReference type="ARBA" id="ARBA00022927"/>
    </source>
</evidence>
<proteinExistence type="inferred from homology"/>
<keyword evidence="7" id="KW-0653">Protein transport</keyword>
<evidence type="ECO:0000256" key="1">
    <source>
        <dbReference type="ARBA" id="ARBA00004481"/>
    </source>
</evidence>
<evidence type="ECO:0000256" key="4">
    <source>
        <dbReference type="ARBA" id="ARBA00022448"/>
    </source>
</evidence>
<dbReference type="GO" id="GO:0010008">
    <property type="term" value="C:endosome membrane"/>
    <property type="evidence" value="ECO:0007669"/>
    <property type="project" value="UniProtKB-SubCell"/>
</dbReference>
<dbReference type="EMBL" id="JANBUO010000036">
    <property type="protein sequence ID" value="KAJ2808602.1"/>
    <property type="molecule type" value="Genomic_DNA"/>
</dbReference>
<protein>
    <recommendedName>
        <fullName evidence="14">DUF605-domain-containing protein</fullName>
    </recommendedName>
</protein>
<feature type="domain" description="Vta1 C-terminal" evidence="11">
    <location>
        <begin position="362"/>
        <end position="395"/>
    </location>
</feature>
<keyword evidence="8" id="KW-0472">Membrane</keyword>
<dbReference type="GO" id="GO:0015031">
    <property type="term" value="P:protein transport"/>
    <property type="evidence" value="ECO:0007669"/>
    <property type="project" value="UniProtKB-KW"/>
</dbReference>
<keyword evidence="5" id="KW-0963">Cytoplasm</keyword>
<dbReference type="Gene3D" id="1.25.40.270">
    <property type="entry name" value="Vacuolar protein sorting-associated protein vta1"/>
    <property type="match status" value="1"/>
</dbReference>
<evidence type="ECO:0000256" key="8">
    <source>
        <dbReference type="ARBA" id="ARBA00023136"/>
    </source>
</evidence>
<dbReference type="Pfam" id="PF18097">
    <property type="entry name" value="Vta1_C"/>
    <property type="match status" value="1"/>
</dbReference>
<evidence type="ECO:0000256" key="2">
    <source>
        <dbReference type="ARBA" id="ARBA00004496"/>
    </source>
</evidence>
<keyword evidence="4" id="KW-0813">Transport</keyword>
<evidence type="ECO:0008006" key="14">
    <source>
        <dbReference type="Google" id="ProtNLM"/>
    </source>
</evidence>